<evidence type="ECO:0000313" key="2">
    <source>
        <dbReference type="Proteomes" id="UP000245634"/>
    </source>
</evidence>
<evidence type="ECO:0000313" key="1">
    <source>
        <dbReference type="EMBL" id="PWK13398.1"/>
    </source>
</evidence>
<name>A0A316DD61_9BACL</name>
<organism evidence="1 2">
    <name type="scientific">Tumebacillus permanentifrigoris</name>
    <dbReference type="NCBI Taxonomy" id="378543"/>
    <lineage>
        <taxon>Bacteria</taxon>
        <taxon>Bacillati</taxon>
        <taxon>Bacillota</taxon>
        <taxon>Bacilli</taxon>
        <taxon>Bacillales</taxon>
        <taxon>Alicyclobacillaceae</taxon>
        <taxon>Tumebacillus</taxon>
    </lineage>
</organism>
<proteinExistence type="predicted"/>
<protein>
    <submittedName>
        <fullName evidence="1">Uncharacterized protein</fullName>
    </submittedName>
</protein>
<keyword evidence="2" id="KW-1185">Reference proteome</keyword>
<dbReference type="Proteomes" id="UP000245634">
    <property type="component" value="Unassembled WGS sequence"/>
</dbReference>
<dbReference type="EMBL" id="QGGL01000007">
    <property type="protein sequence ID" value="PWK13398.1"/>
    <property type="molecule type" value="Genomic_DNA"/>
</dbReference>
<gene>
    <name evidence="1" type="ORF">C7459_10765</name>
</gene>
<comment type="caution">
    <text evidence="1">The sequence shown here is derived from an EMBL/GenBank/DDBJ whole genome shotgun (WGS) entry which is preliminary data.</text>
</comment>
<sequence length="116" mass="12978">MCLLCIVSLMGCGFTTEGKKYPYGKDTVVQFGDGFYDIGRTATSRVLFQHSQVGGLVIDKNVTAYKETQEKGYVLGSEGYILIDTKTNTHMIHKDLSEFDPADQDVFRVLEKQPTK</sequence>
<accession>A0A316DD61</accession>
<dbReference type="AlphaFoldDB" id="A0A316DD61"/>
<reference evidence="1 2" key="1">
    <citation type="submission" date="2018-05" db="EMBL/GenBank/DDBJ databases">
        <title>Genomic Encyclopedia of Type Strains, Phase IV (KMG-IV): sequencing the most valuable type-strain genomes for metagenomic binning, comparative biology and taxonomic classification.</title>
        <authorList>
            <person name="Goeker M."/>
        </authorList>
    </citation>
    <scope>NUCLEOTIDE SEQUENCE [LARGE SCALE GENOMIC DNA]</scope>
    <source>
        <strain evidence="1 2">DSM 18773</strain>
    </source>
</reference>